<feature type="region of interest" description="Disordered" evidence="4">
    <location>
        <begin position="618"/>
        <end position="638"/>
    </location>
</feature>
<dbReference type="PANTHER" id="PTHR44324">
    <property type="entry name" value="WD40 REPEAT DOMAIN 95"/>
    <property type="match status" value="1"/>
</dbReference>
<dbReference type="SMART" id="SM00320">
    <property type="entry name" value="WD40"/>
    <property type="match status" value="12"/>
</dbReference>
<protein>
    <submittedName>
        <fullName evidence="5">WD repeat-containing protein 64</fullName>
    </submittedName>
</protein>
<dbReference type="OrthoDB" id="5980302at2759"/>
<keyword evidence="1 3" id="KW-0853">WD repeat</keyword>
<feature type="compositionally biased region" description="Low complexity" evidence="4">
    <location>
        <begin position="618"/>
        <end position="630"/>
    </location>
</feature>
<name>A0A9Q1CI56_HOLLE</name>
<evidence type="ECO:0000313" key="6">
    <source>
        <dbReference type="Proteomes" id="UP001152320"/>
    </source>
</evidence>
<evidence type="ECO:0000256" key="2">
    <source>
        <dbReference type="ARBA" id="ARBA00022737"/>
    </source>
</evidence>
<feature type="repeat" description="WD" evidence="3">
    <location>
        <begin position="380"/>
        <end position="421"/>
    </location>
</feature>
<evidence type="ECO:0000256" key="4">
    <source>
        <dbReference type="SAM" id="MobiDB-lite"/>
    </source>
</evidence>
<feature type="compositionally biased region" description="Polar residues" evidence="4">
    <location>
        <begin position="1191"/>
        <end position="1220"/>
    </location>
</feature>
<dbReference type="InterPro" id="IPR019775">
    <property type="entry name" value="WD40_repeat_CS"/>
</dbReference>
<dbReference type="InterPro" id="IPR051242">
    <property type="entry name" value="WD-EF-hand_domain"/>
</dbReference>
<dbReference type="Proteomes" id="UP001152320">
    <property type="component" value="Chromosome 3"/>
</dbReference>
<dbReference type="EMBL" id="JAIZAY010000003">
    <property type="protein sequence ID" value="KAJ8044929.1"/>
    <property type="molecule type" value="Genomic_DNA"/>
</dbReference>
<keyword evidence="2" id="KW-0677">Repeat</keyword>
<evidence type="ECO:0000256" key="1">
    <source>
        <dbReference type="ARBA" id="ARBA00022574"/>
    </source>
</evidence>
<feature type="compositionally biased region" description="Acidic residues" evidence="4">
    <location>
        <begin position="777"/>
        <end position="795"/>
    </location>
</feature>
<dbReference type="PANTHER" id="PTHR44324:SF2">
    <property type="entry name" value="WD REPEAT-CONTAINING PROTEIN 64"/>
    <property type="match status" value="1"/>
</dbReference>
<feature type="compositionally biased region" description="Acidic residues" evidence="4">
    <location>
        <begin position="840"/>
        <end position="850"/>
    </location>
</feature>
<feature type="region of interest" description="Disordered" evidence="4">
    <location>
        <begin position="749"/>
        <end position="879"/>
    </location>
</feature>
<feature type="compositionally biased region" description="Basic and acidic residues" evidence="4">
    <location>
        <begin position="806"/>
        <end position="820"/>
    </location>
</feature>
<dbReference type="PROSITE" id="PS00678">
    <property type="entry name" value="WD_REPEATS_1"/>
    <property type="match status" value="1"/>
</dbReference>
<dbReference type="Gene3D" id="2.130.10.10">
    <property type="entry name" value="YVTN repeat-like/Quinoprotein amine dehydrogenase"/>
    <property type="match status" value="4"/>
</dbReference>
<dbReference type="InterPro" id="IPR001680">
    <property type="entry name" value="WD40_rpt"/>
</dbReference>
<dbReference type="InterPro" id="IPR036322">
    <property type="entry name" value="WD40_repeat_dom_sf"/>
</dbReference>
<feature type="repeat" description="WD" evidence="3">
    <location>
        <begin position="975"/>
        <end position="1006"/>
    </location>
</feature>
<keyword evidence="6" id="KW-1185">Reference proteome</keyword>
<dbReference type="PROSITE" id="PS50294">
    <property type="entry name" value="WD_REPEATS_REGION"/>
    <property type="match status" value="2"/>
</dbReference>
<feature type="repeat" description="WD" evidence="3">
    <location>
        <begin position="514"/>
        <end position="555"/>
    </location>
</feature>
<feature type="region of interest" description="Disordered" evidence="4">
    <location>
        <begin position="1143"/>
        <end position="1220"/>
    </location>
</feature>
<evidence type="ECO:0000256" key="3">
    <source>
        <dbReference type="PROSITE-ProRule" id="PRU00221"/>
    </source>
</evidence>
<dbReference type="PROSITE" id="PS50082">
    <property type="entry name" value="WD_REPEATS_2"/>
    <property type="match status" value="4"/>
</dbReference>
<evidence type="ECO:0000313" key="5">
    <source>
        <dbReference type="EMBL" id="KAJ8044929.1"/>
    </source>
</evidence>
<gene>
    <name evidence="5" type="ORF">HOLleu_07827</name>
</gene>
<dbReference type="Pfam" id="PF00400">
    <property type="entry name" value="WD40"/>
    <property type="match status" value="3"/>
</dbReference>
<sequence length="1220" mass="137210">MLMMDNNLDNSLSRPYTSNTFGAKLRQFETLIAELTQQDSEASAEQRRQAINENLRFDTFCEAIRALFGPDIRSTDLKAIFRKISTNPDAEVDWSEIFGYFQTEDEDPELVANEDISVFTVAKKQRIGEAAGDKKRRDVIYALMSSPQVDMYVSASQKGAISVWNSKTLKLVSCCELNETTWTTGVDYLPRLRRLAITSERSLCIWDHRAKGKNQSLFCIKPLENSIHCMTQVPYSKSLHEDCILYGDDQGYVNLVIIAAKDLNTKHALVEKKSGNLILEPNTLTHEIYRRKIHDDWVLKVKYLPDLDCFASCSASSTTSFVVEPVERLRDNQTIRPVAVPKGVNAFAMCSRANIIATGGNDKVVRIWHPHIFTRPTGKLIGHLFTIIDVAVNEKDQHVISLSTARVFRVWDIHTLTSLQVFADNEERPGEKRIHHIVFDEKHERLITASSVLDAWPLTRTIQDNMQVPHTHDRPVCQVLYNAELNQIVTVCTESVIKVWEMETGKLVYLIKDSHGHNVEVTAISVDETGYRLVSGAVDGSVKVWDFGSGQEIRSWSESYSARDDELSINSVAYCSVDDRRCVAVIGWNNKIRLMEDSLDHGELTLYAEFTDAVTPSPSAVPSSRSSSHSRNVFNNTPPLPDIVKGGAQITSFMKKDHLLEVQDLSCMAYLPPNTIATGCKSGDLILWDTYSAVVKDVFHIAKSSEGNDKKPSKVPYPKKVHAAMFLIHRTRKTDPAYIKKLTEEGHIPVSQLSSEEKDDTSDKELESKNNSVNEKENEEDTTEKLEAEEDEDCVENGGSSLEDGSDLKNETGPKDDKSDLNQNGSGHEDDESGSKEDVTEGEDEGIEEETDKKEEDLERGSSGRTSAEVKEGRLKKESADPNAKMLVTTYQPILLSCHEDSLIRFWNLKGDLLQEVSAMTRRQGSPVTAVCADEDCNTIITGDFKGHITIWGVSDFLQKIEEKDEGVIEQLISWRAHLSKIVSLVYINHMTVIVSGSVDGSVRVWYAGEFQCGHFMGFFNQHRPWNFPSVERSSTPVLPYDITERPLRQAKHVNEKKIKQRSYDYPLVFADSKWKPLRRSAYFDRPLKKNDLSDVKFFDALEKPHFYNDHLQSFKTGDMQLGAVFRALPVYRIGTPERIKTPAMNTTLPSNSYLFAPPPRTARSMSPIREPGKVSSTNQQGQLRRRGTKGPSQLNASLPQTGQSLPSSRRGNPTTHGSI</sequence>
<feature type="repeat" description="WD" evidence="3">
    <location>
        <begin position="469"/>
        <end position="510"/>
    </location>
</feature>
<dbReference type="SUPFAM" id="SSF50978">
    <property type="entry name" value="WD40 repeat-like"/>
    <property type="match status" value="2"/>
</dbReference>
<dbReference type="InterPro" id="IPR015943">
    <property type="entry name" value="WD40/YVTN_repeat-like_dom_sf"/>
</dbReference>
<reference evidence="5" key="1">
    <citation type="submission" date="2021-10" db="EMBL/GenBank/DDBJ databases">
        <title>Tropical sea cucumber genome reveals ecological adaptation and Cuvierian tubules defense mechanism.</title>
        <authorList>
            <person name="Chen T."/>
        </authorList>
    </citation>
    <scope>NUCLEOTIDE SEQUENCE</scope>
    <source>
        <strain evidence="5">Nanhai2018</strain>
        <tissue evidence="5">Muscle</tissue>
    </source>
</reference>
<proteinExistence type="predicted"/>
<feature type="compositionally biased region" description="Basic and acidic residues" evidence="4">
    <location>
        <begin position="851"/>
        <end position="879"/>
    </location>
</feature>
<accession>A0A9Q1CI56</accession>
<comment type="caution">
    <text evidence="5">The sequence shown here is derived from an EMBL/GenBank/DDBJ whole genome shotgun (WGS) entry which is preliminary data.</text>
</comment>
<feature type="compositionally biased region" description="Polar residues" evidence="4">
    <location>
        <begin position="1144"/>
        <end position="1154"/>
    </location>
</feature>
<organism evidence="5 6">
    <name type="scientific">Holothuria leucospilota</name>
    <name type="common">Black long sea cucumber</name>
    <name type="synonym">Mertensiothuria leucospilota</name>
    <dbReference type="NCBI Taxonomy" id="206669"/>
    <lineage>
        <taxon>Eukaryota</taxon>
        <taxon>Metazoa</taxon>
        <taxon>Echinodermata</taxon>
        <taxon>Eleutherozoa</taxon>
        <taxon>Echinozoa</taxon>
        <taxon>Holothuroidea</taxon>
        <taxon>Aspidochirotacea</taxon>
        <taxon>Aspidochirotida</taxon>
        <taxon>Holothuriidae</taxon>
        <taxon>Holothuria</taxon>
    </lineage>
</organism>
<dbReference type="AlphaFoldDB" id="A0A9Q1CI56"/>